<dbReference type="EMBL" id="CM042018">
    <property type="protein sequence ID" value="KAI3828396.1"/>
    <property type="molecule type" value="Genomic_DNA"/>
</dbReference>
<sequence length="122" mass="13814">MAVQVKHPTDIKSSKRLVSKENGYKFSKQVARKASQELFVQKFSCKSLVYHNCRIYANDGRLNSNPLPDWNVTETWLAAKVPKGNPYHTVTSGEMAIYRANIMILKKAGVKVNRKSTNNIES</sequence>
<evidence type="ECO:0000313" key="1">
    <source>
        <dbReference type="EMBL" id="KAI3828396.1"/>
    </source>
</evidence>
<dbReference type="Proteomes" id="UP001056120">
    <property type="component" value="Linkage Group LG01"/>
</dbReference>
<organism evidence="1 2">
    <name type="scientific">Smallanthus sonchifolius</name>
    <dbReference type="NCBI Taxonomy" id="185202"/>
    <lineage>
        <taxon>Eukaryota</taxon>
        <taxon>Viridiplantae</taxon>
        <taxon>Streptophyta</taxon>
        <taxon>Embryophyta</taxon>
        <taxon>Tracheophyta</taxon>
        <taxon>Spermatophyta</taxon>
        <taxon>Magnoliopsida</taxon>
        <taxon>eudicotyledons</taxon>
        <taxon>Gunneridae</taxon>
        <taxon>Pentapetalae</taxon>
        <taxon>asterids</taxon>
        <taxon>campanulids</taxon>
        <taxon>Asterales</taxon>
        <taxon>Asteraceae</taxon>
        <taxon>Asteroideae</taxon>
        <taxon>Heliantheae alliance</taxon>
        <taxon>Millerieae</taxon>
        <taxon>Smallanthus</taxon>
    </lineage>
</organism>
<reference evidence="1 2" key="2">
    <citation type="journal article" date="2022" name="Mol. Ecol. Resour.">
        <title>The genomes of chicory, endive, great burdock and yacon provide insights into Asteraceae paleo-polyploidization history and plant inulin production.</title>
        <authorList>
            <person name="Fan W."/>
            <person name="Wang S."/>
            <person name="Wang H."/>
            <person name="Wang A."/>
            <person name="Jiang F."/>
            <person name="Liu H."/>
            <person name="Zhao H."/>
            <person name="Xu D."/>
            <person name="Zhang Y."/>
        </authorList>
    </citation>
    <scope>NUCLEOTIDE SEQUENCE [LARGE SCALE GENOMIC DNA]</scope>
    <source>
        <strain evidence="2">cv. Yunnan</strain>
        <tissue evidence="1">Leaves</tissue>
    </source>
</reference>
<accession>A0ACB9K7Z4</accession>
<proteinExistence type="predicted"/>
<name>A0ACB9K7Z4_9ASTR</name>
<gene>
    <name evidence="1" type="ORF">L1987_02497</name>
</gene>
<reference evidence="2" key="1">
    <citation type="journal article" date="2022" name="Mol. Ecol. Resour.">
        <title>The genomes of chicory, endive, great burdock and yacon provide insights into Asteraceae palaeo-polyploidization history and plant inulin production.</title>
        <authorList>
            <person name="Fan W."/>
            <person name="Wang S."/>
            <person name="Wang H."/>
            <person name="Wang A."/>
            <person name="Jiang F."/>
            <person name="Liu H."/>
            <person name="Zhao H."/>
            <person name="Xu D."/>
            <person name="Zhang Y."/>
        </authorList>
    </citation>
    <scope>NUCLEOTIDE SEQUENCE [LARGE SCALE GENOMIC DNA]</scope>
    <source>
        <strain evidence="2">cv. Yunnan</strain>
    </source>
</reference>
<evidence type="ECO:0000313" key="2">
    <source>
        <dbReference type="Proteomes" id="UP001056120"/>
    </source>
</evidence>
<protein>
    <submittedName>
        <fullName evidence="1">Uncharacterized protein</fullName>
    </submittedName>
</protein>
<keyword evidence="2" id="KW-1185">Reference proteome</keyword>
<comment type="caution">
    <text evidence="1">The sequence shown here is derived from an EMBL/GenBank/DDBJ whole genome shotgun (WGS) entry which is preliminary data.</text>
</comment>